<dbReference type="PANTHER" id="PTHR37625">
    <property type="entry name" value="OUTER MEMBRANE LIPOPROTEIN-RELATED"/>
    <property type="match status" value="1"/>
</dbReference>
<dbReference type="eggNOG" id="COG3521">
    <property type="taxonomic scope" value="Bacteria"/>
</dbReference>
<proteinExistence type="predicted"/>
<dbReference type="STRING" id="1177154.Y5S_00261"/>
<dbReference type="Pfam" id="PF12790">
    <property type="entry name" value="T6SS-SciN"/>
    <property type="match status" value="1"/>
</dbReference>
<dbReference type="EMBL" id="ARXV01000001">
    <property type="protein sequence ID" value="KGD66594.1"/>
    <property type="molecule type" value="Genomic_DNA"/>
</dbReference>
<dbReference type="InterPro" id="IPR038706">
    <property type="entry name" value="Type_VI_SciN-like_sf"/>
</dbReference>
<organism evidence="2 3">
    <name type="scientific">Alcanivorax nanhaiticus</name>
    <dbReference type="NCBI Taxonomy" id="1177154"/>
    <lineage>
        <taxon>Bacteria</taxon>
        <taxon>Pseudomonadati</taxon>
        <taxon>Pseudomonadota</taxon>
        <taxon>Gammaproteobacteria</taxon>
        <taxon>Oceanospirillales</taxon>
        <taxon>Alcanivoracaceae</taxon>
        <taxon>Alcanivorax</taxon>
    </lineage>
</organism>
<feature type="chain" id="PRO_5001910404" description="Type VI secretion system lipoprotein TssJ" evidence="1">
    <location>
        <begin position="23"/>
        <end position="147"/>
    </location>
</feature>
<protein>
    <recommendedName>
        <fullName evidence="4">Type VI secretion system lipoprotein TssJ</fullName>
    </recommendedName>
</protein>
<dbReference type="InterPro" id="IPR017734">
    <property type="entry name" value="T6SS_SciN"/>
</dbReference>
<accession>A0A095SQK1</accession>
<dbReference type="PROSITE" id="PS51257">
    <property type="entry name" value="PROKAR_LIPOPROTEIN"/>
    <property type="match status" value="1"/>
</dbReference>
<dbReference type="Proteomes" id="UP000029444">
    <property type="component" value="Unassembled WGS sequence"/>
</dbReference>
<evidence type="ECO:0008006" key="4">
    <source>
        <dbReference type="Google" id="ProtNLM"/>
    </source>
</evidence>
<dbReference type="Gene3D" id="2.60.40.4150">
    <property type="entry name" value="Type VI secretion system, lipoprotein SciN"/>
    <property type="match status" value="1"/>
</dbReference>
<evidence type="ECO:0000256" key="1">
    <source>
        <dbReference type="SAM" id="SignalP"/>
    </source>
</evidence>
<dbReference type="RefSeq" id="WP_052041304.1">
    <property type="nucleotide sequence ID" value="NZ_ARXV01000001.1"/>
</dbReference>
<feature type="signal peptide" evidence="1">
    <location>
        <begin position="1"/>
        <end position="22"/>
    </location>
</feature>
<dbReference type="PANTHER" id="PTHR37625:SF4">
    <property type="entry name" value="OUTER MEMBRANE LIPOPROTEIN"/>
    <property type="match status" value="1"/>
</dbReference>
<reference evidence="2 3" key="1">
    <citation type="submission" date="2012-09" db="EMBL/GenBank/DDBJ databases">
        <title>Genome Sequence of alkane-degrading Bacterium Alcanivorax sp. 19-m-6.</title>
        <authorList>
            <person name="Lai Q."/>
            <person name="Shao Z."/>
        </authorList>
    </citation>
    <scope>NUCLEOTIDE SEQUENCE [LARGE SCALE GENOMIC DNA]</scope>
    <source>
        <strain evidence="2 3">19-m-6</strain>
    </source>
</reference>
<keyword evidence="3" id="KW-1185">Reference proteome</keyword>
<dbReference type="AlphaFoldDB" id="A0A095SQK1"/>
<gene>
    <name evidence="2" type="ORF">Y5S_00261</name>
</gene>
<name>A0A095SQK1_9GAMM</name>
<evidence type="ECO:0000313" key="2">
    <source>
        <dbReference type="EMBL" id="KGD66594.1"/>
    </source>
</evidence>
<evidence type="ECO:0000313" key="3">
    <source>
        <dbReference type="Proteomes" id="UP000029444"/>
    </source>
</evidence>
<dbReference type="PATRIC" id="fig|1177154.3.peg.262"/>
<keyword evidence="1" id="KW-0732">Signal</keyword>
<comment type="caution">
    <text evidence="2">The sequence shown here is derived from an EMBL/GenBank/DDBJ whole genome shotgun (WGS) entry which is preliminary data.</text>
</comment>
<sequence>MRKMFFVAWICLLAGCAAPSLKFGVSSTADINRNEYGEPLAVVVRIYQLKDRRSFESASFEELWKQDFQVLGNDLVMKEEVTMDPAYQRHIELPRHDQAEYLAAMAVYRQPEGESWRDVDKMPGNFITRRFDRKVRITLEKNRLILD</sequence>
<dbReference type="NCBIfam" id="TIGR03352">
    <property type="entry name" value="VI_chp_3"/>
    <property type="match status" value="1"/>
</dbReference>